<proteinExistence type="inferred from homology"/>
<keyword evidence="8" id="KW-0249">Electron transport</keyword>
<evidence type="ECO:0000256" key="11">
    <source>
        <dbReference type="ARBA" id="ARBA00023136"/>
    </source>
</evidence>
<dbReference type="InterPro" id="IPR012576">
    <property type="entry name" value="NDUFB3"/>
</dbReference>
<evidence type="ECO:0000256" key="5">
    <source>
        <dbReference type="ARBA" id="ARBA00022660"/>
    </source>
</evidence>
<evidence type="ECO:0000256" key="4">
    <source>
        <dbReference type="ARBA" id="ARBA00022448"/>
    </source>
</evidence>
<comment type="subcellular location">
    <subcellularLocation>
        <location evidence="2">Mitochondrion inner membrane</location>
        <topology evidence="2">Single-pass membrane protein</topology>
        <orientation evidence="2">Matrix side</orientation>
    </subcellularLocation>
</comment>
<evidence type="ECO:0000256" key="2">
    <source>
        <dbReference type="ARBA" id="ARBA00004298"/>
    </source>
</evidence>
<evidence type="ECO:0000256" key="10">
    <source>
        <dbReference type="ARBA" id="ARBA00023128"/>
    </source>
</evidence>
<evidence type="ECO:0000256" key="7">
    <source>
        <dbReference type="ARBA" id="ARBA00022792"/>
    </source>
</evidence>
<dbReference type="GO" id="GO:0022900">
    <property type="term" value="P:electron transport chain"/>
    <property type="evidence" value="ECO:0007669"/>
    <property type="project" value="InterPro"/>
</dbReference>
<dbReference type="OrthoDB" id="521512at2759"/>
<gene>
    <name evidence="12" type="ORF">PXEA_LOCUS11976</name>
</gene>
<evidence type="ECO:0000256" key="3">
    <source>
        <dbReference type="ARBA" id="ARBA00005667"/>
    </source>
</evidence>
<protein>
    <submittedName>
        <fullName evidence="12">Uncharacterized protein</fullName>
    </submittedName>
</protein>
<evidence type="ECO:0000256" key="8">
    <source>
        <dbReference type="ARBA" id="ARBA00022982"/>
    </source>
</evidence>
<keyword evidence="10" id="KW-0496">Mitochondrion</keyword>
<comment type="function">
    <text evidence="1">Accessory subunit of the mitochondrial membrane respiratory chain NADH dehydrogenase (Complex I), that is believed not to be involved in catalysis. Complex I functions in the transfer of electrons from NADH to the respiratory chain. The immediate electron acceptor for the enzyme is believed to be ubiquinone.</text>
</comment>
<keyword evidence="7" id="KW-0999">Mitochondrion inner membrane</keyword>
<dbReference type="GO" id="GO:0005743">
    <property type="term" value="C:mitochondrial inner membrane"/>
    <property type="evidence" value="ECO:0007669"/>
    <property type="project" value="UniProtKB-SubCell"/>
</dbReference>
<keyword evidence="5" id="KW-0679">Respiratory chain</keyword>
<evidence type="ECO:0000256" key="1">
    <source>
        <dbReference type="ARBA" id="ARBA00003195"/>
    </source>
</evidence>
<sequence length="114" mass="13400">MRLTSSIYSHSDVKINWPKLDYRKYKLEHPDLIRHVERLRAIGLKDPWIRNYAWLYSPNVHETLWQTMRRTVLKKAPHGFVTALALTGLKVAYDRMPLSNLINHKAETSDTSTN</sequence>
<comment type="similarity">
    <text evidence="3">Belongs to the complex I NDUFB3 subunit family.</text>
</comment>
<dbReference type="Proteomes" id="UP000784294">
    <property type="component" value="Unassembled WGS sequence"/>
</dbReference>
<keyword evidence="13" id="KW-1185">Reference proteome</keyword>
<evidence type="ECO:0000256" key="9">
    <source>
        <dbReference type="ARBA" id="ARBA00022989"/>
    </source>
</evidence>
<evidence type="ECO:0000256" key="6">
    <source>
        <dbReference type="ARBA" id="ARBA00022692"/>
    </source>
</evidence>
<keyword evidence="4" id="KW-0813">Transport</keyword>
<name>A0A448WRP1_9PLAT</name>
<evidence type="ECO:0000313" key="13">
    <source>
        <dbReference type="Proteomes" id="UP000784294"/>
    </source>
</evidence>
<keyword evidence="9" id="KW-1133">Transmembrane helix</keyword>
<evidence type="ECO:0000313" key="12">
    <source>
        <dbReference type="EMBL" id="VEL18536.1"/>
    </source>
</evidence>
<reference evidence="12" key="1">
    <citation type="submission" date="2018-11" db="EMBL/GenBank/DDBJ databases">
        <authorList>
            <consortium name="Pathogen Informatics"/>
        </authorList>
    </citation>
    <scope>NUCLEOTIDE SEQUENCE</scope>
</reference>
<keyword evidence="6" id="KW-0812">Transmembrane</keyword>
<dbReference type="EMBL" id="CAAALY010037432">
    <property type="protein sequence ID" value="VEL18536.1"/>
    <property type="molecule type" value="Genomic_DNA"/>
</dbReference>
<organism evidence="12 13">
    <name type="scientific">Protopolystoma xenopodis</name>
    <dbReference type="NCBI Taxonomy" id="117903"/>
    <lineage>
        <taxon>Eukaryota</taxon>
        <taxon>Metazoa</taxon>
        <taxon>Spiralia</taxon>
        <taxon>Lophotrochozoa</taxon>
        <taxon>Platyhelminthes</taxon>
        <taxon>Monogenea</taxon>
        <taxon>Polyopisthocotylea</taxon>
        <taxon>Polystomatidea</taxon>
        <taxon>Polystomatidae</taxon>
        <taxon>Protopolystoma</taxon>
    </lineage>
</organism>
<dbReference type="Pfam" id="PF08122">
    <property type="entry name" value="NDUF_B12"/>
    <property type="match status" value="1"/>
</dbReference>
<keyword evidence="11" id="KW-0472">Membrane</keyword>
<accession>A0A448WRP1</accession>
<comment type="caution">
    <text evidence="12">The sequence shown here is derived from an EMBL/GenBank/DDBJ whole genome shotgun (WGS) entry which is preliminary data.</text>
</comment>
<dbReference type="AlphaFoldDB" id="A0A448WRP1"/>